<organism evidence="2 3">
    <name type="scientific">candidate division WOR-3 bacterium RBG_13_43_14</name>
    <dbReference type="NCBI Taxonomy" id="1802590"/>
    <lineage>
        <taxon>Bacteria</taxon>
        <taxon>Bacteria division WOR-3</taxon>
    </lineage>
</organism>
<dbReference type="EMBL" id="MEUM01000050">
    <property type="protein sequence ID" value="OGC42786.1"/>
    <property type="molecule type" value="Genomic_DNA"/>
</dbReference>
<evidence type="ECO:0000313" key="2">
    <source>
        <dbReference type="EMBL" id="OGC42786.1"/>
    </source>
</evidence>
<feature type="transmembrane region" description="Helical" evidence="1">
    <location>
        <begin position="6"/>
        <end position="28"/>
    </location>
</feature>
<keyword evidence="1" id="KW-1133">Transmembrane helix</keyword>
<reference evidence="2 3" key="1">
    <citation type="journal article" date="2016" name="Nat. Commun.">
        <title>Thousands of microbial genomes shed light on interconnected biogeochemical processes in an aquifer system.</title>
        <authorList>
            <person name="Anantharaman K."/>
            <person name="Brown C.T."/>
            <person name="Hug L.A."/>
            <person name="Sharon I."/>
            <person name="Castelle C.J."/>
            <person name="Probst A.J."/>
            <person name="Thomas B.C."/>
            <person name="Singh A."/>
            <person name="Wilkins M.J."/>
            <person name="Karaoz U."/>
            <person name="Brodie E.L."/>
            <person name="Williams K.H."/>
            <person name="Hubbard S.S."/>
            <person name="Banfield J.F."/>
        </authorList>
    </citation>
    <scope>NUCLEOTIDE SEQUENCE [LARGE SCALE GENOMIC DNA]</scope>
</reference>
<keyword evidence="1" id="KW-0812">Transmembrane</keyword>
<accession>A0A1F4UCW0</accession>
<evidence type="ECO:0000256" key="1">
    <source>
        <dbReference type="SAM" id="Phobius"/>
    </source>
</evidence>
<comment type="caution">
    <text evidence="2">The sequence shown here is derived from an EMBL/GenBank/DDBJ whole genome shotgun (WGS) entry which is preliminary data.</text>
</comment>
<feature type="transmembrane region" description="Helical" evidence="1">
    <location>
        <begin position="40"/>
        <end position="65"/>
    </location>
</feature>
<keyword evidence="1" id="KW-0472">Membrane</keyword>
<evidence type="ECO:0000313" key="3">
    <source>
        <dbReference type="Proteomes" id="UP000177025"/>
    </source>
</evidence>
<dbReference type="AlphaFoldDB" id="A0A1F4UCW0"/>
<dbReference type="Proteomes" id="UP000177025">
    <property type="component" value="Unassembled WGS sequence"/>
</dbReference>
<sequence length="208" mass="24043">MDKFVSVLGIAGIILLIIGIAIIISSLVRVFKKRISIKNFITSFLIFLILCGFGLAFTSIALFLYTFSRFAHEERIGYVYAEARGDNILVNFVNERNDQNHVFNLIGEQWMIEGYVLRWNKSLRWLGAGSYLCITRFTGRDPAHSDRSSAYQIAPEGDWWRFLLKHCEKIPFVDAAYGIAAFQYPNKDMFHIYVNDTGFIIKKSKWEF</sequence>
<proteinExistence type="predicted"/>
<protein>
    <submittedName>
        <fullName evidence="2">Uncharacterized protein</fullName>
    </submittedName>
</protein>
<name>A0A1F4UCW0_UNCW3</name>
<gene>
    <name evidence="2" type="ORF">A2Y85_07125</name>
</gene>